<keyword evidence="1" id="KW-1133">Transmembrane helix</keyword>
<protein>
    <submittedName>
        <fullName evidence="2">Uncharacterized protein</fullName>
    </submittedName>
</protein>
<name>A0A645H910_9ZZZZ</name>
<organism evidence="2">
    <name type="scientific">bioreactor metagenome</name>
    <dbReference type="NCBI Taxonomy" id="1076179"/>
    <lineage>
        <taxon>unclassified sequences</taxon>
        <taxon>metagenomes</taxon>
        <taxon>ecological metagenomes</taxon>
    </lineage>
</organism>
<dbReference type="EMBL" id="VSSQ01088614">
    <property type="protein sequence ID" value="MPN35190.1"/>
    <property type="molecule type" value="Genomic_DNA"/>
</dbReference>
<proteinExistence type="predicted"/>
<dbReference type="AlphaFoldDB" id="A0A645H910"/>
<sequence length="100" mass="11071">MFLIGALFVALSAFFASVAKWPDKGTLYGNLVFLYAFILGVVYNMLEKPGLLKLITPFNYFSPPELIAGKLDPLYTGITLLLTAVFLCGALMTFKRKDLL</sequence>
<keyword evidence="1" id="KW-0472">Membrane</keyword>
<evidence type="ECO:0000313" key="2">
    <source>
        <dbReference type="EMBL" id="MPN35190.1"/>
    </source>
</evidence>
<evidence type="ECO:0000256" key="1">
    <source>
        <dbReference type="SAM" id="Phobius"/>
    </source>
</evidence>
<gene>
    <name evidence="2" type="ORF">SDC9_182687</name>
</gene>
<accession>A0A645H910</accession>
<comment type="caution">
    <text evidence="2">The sequence shown here is derived from an EMBL/GenBank/DDBJ whole genome shotgun (WGS) entry which is preliminary data.</text>
</comment>
<feature type="transmembrane region" description="Helical" evidence="1">
    <location>
        <begin position="74"/>
        <end position="94"/>
    </location>
</feature>
<reference evidence="2" key="1">
    <citation type="submission" date="2019-08" db="EMBL/GenBank/DDBJ databases">
        <authorList>
            <person name="Kucharzyk K."/>
            <person name="Murdoch R.W."/>
            <person name="Higgins S."/>
            <person name="Loffler F."/>
        </authorList>
    </citation>
    <scope>NUCLEOTIDE SEQUENCE</scope>
</reference>
<feature type="transmembrane region" description="Helical" evidence="1">
    <location>
        <begin position="26"/>
        <end position="46"/>
    </location>
</feature>
<keyword evidence="1" id="KW-0812">Transmembrane</keyword>